<proteinExistence type="predicted"/>
<dbReference type="EMBL" id="DS231884">
    <property type="protein sequence ID" value="EDS43063.1"/>
    <property type="molecule type" value="Genomic_DNA"/>
</dbReference>
<dbReference type="VEuPathDB" id="VectorBase:CPIJ004676"/>
<dbReference type="HOGENOM" id="CLU_2984912_0_0_1"/>
<gene>
    <name evidence="2" type="primary">6036147</name>
    <name evidence="1" type="ORF">CpipJ_CPIJ004676</name>
</gene>
<evidence type="ECO:0000313" key="3">
    <source>
        <dbReference type="Proteomes" id="UP000002320"/>
    </source>
</evidence>
<protein>
    <submittedName>
        <fullName evidence="1 2">Uncharacterized protein</fullName>
    </submittedName>
</protein>
<evidence type="ECO:0000313" key="1">
    <source>
        <dbReference type="EMBL" id="EDS43063.1"/>
    </source>
</evidence>
<evidence type="ECO:0000313" key="2">
    <source>
        <dbReference type="EnsemblMetazoa" id="CPIJ004676-PA"/>
    </source>
</evidence>
<dbReference type="Proteomes" id="UP000002320">
    <property type="component" value="Unassembled WGS sequence"/>
</dbReference>
<reference evidence="1" key="1">
    <citation type="submission" date="2007-03" db="EMBL/GenBank/DDBJ databases">
        <title>Annotation of Culex pipiens quinquefasciatus.</title>
        <authorList>
            <consortium name="The Broad Institute Genome Sequencing Platform"/>
            <person name="Atkinson P.W."/>
            <person name="Hemingway J."/>
            <person name="Christensen B.M."/>
            <person name="Higgs S."/>
            <person name="Kodira C."/>
            <person name="Hannick L."/>
            <person name="Megy K."/>
            <person name="O'Leary S."/>
            <person name="Pearson M."/>
            <person name="Haas B.J."/>
            <person name="Mauceli E."/>
            <person name="Wortman J.R."/>
            <person name="Lee N.H."/>
            <person name="Guigo R."/>
            <person name="Stanke M."/>
            <person name="Alvarado L."/>
            <person name="Amedeo P."/>
            <person name="Antoine C.H."/>
            <person name="Arensburger P."/>
            <person name="Bidwell S.L."/>
            <person name="Crawford M."/>
            <person name="Camaro F."/>
            <person name="Devon K."/>
            <person name="Engels R."/>
            <person name="Hammond M."/>
            <person name="Howarth C."/>
            <person name="Koehrsen M."/>
            <person name="Lawson D."/>
            <person name="Montgomery P."/>
            <person name="Nene V."/>
            <person name="Nusbaum C."/>
            <person name="Puiu D."/>
            <person name="Romero-Severson J."/>
            <person name="Severson D.W."/>
            <person name="Shumway M."/>
            <person name="Sisk P."/>
            <person name="Stolte C."/>
            <person name="Zeng Q."/>
            <person name="Eisenstadt E."/>
            <person name="Fraser-Liggett C."/>
            <person name="Strausberg R."/>
            <person name="Galagan J."/>
            <person name="Birren B."/>
            <person name="Collins F.H."/>
        </authorList>
    </citation>
    <scope>NUCLEOTIDE SEQUENCE [LARGE SCALE GENOMIC DNA]</scope>
    <source>
        <strain evidence="1">JHB</strain>
    </source>
</reference>
<feature type="non-terminal residue" evidence="1">
    <location>
        <position position="1"/>
    </location>
</feature>
<sequence length="58" mass="6313">CSNLAHATGNRSIVINGENSGEGQIRDLNAGNVSRHSVRCVCVCVSSRVNQFWVCTHR</sequence>
<keyword evidence="3" id="KW-1185">Reference proteome</keyword>
<dbReference type="KEGG" id="cqu:CpipJ_CPIJ004676"/>
<accession>B0WC03</accession>
<dbReference type="AlphaFoldDB" id="B0WC03"/>
<dbReference type="InParanoid" id="B0WC03"/>
<name>B0WC03_CULQU</name>
<dbReference type="EnsemblMetazoa" id="CPIJ004676-RA">
    <property type="protein sequence ID" value="CPIJ004676-PA"/>
    <property type="gene ID" value="CPIJ004676"/>
</dbReference>
<organism>
    <name type="scientific">Culex quinquefasciatus</name>
    <name type="common">Southern house mosquito</name>
    <name type="synonym">Culex pungens</name>
    <dbReference type="NCBI Taxonomy" id="7176"/>
    <lineage>
        <taxon>Eukaryota</taxon>
        <taxon>Metazoa</taxon>
        <taxon>Ecdysozoa</taxon>
        <taxon>Arthropoda</taxon>
        <taxon>Hexapoda</taxon>
        <taxon>Insecta</taxon>
        <taxon>Pterygota</taxon>
        <taxon>Neoptera</taxon>
        <taxon>Endopterygota</taxon>
        <taxon>Diptera</taxon>
        <taxon>Nematocera</taxon>
        <taxon>Culicoidea</taxon>
        <taxon>Culicidae</taxon>
        <taxon>Culicinae</taxon>
        <taxon>Culicini</taxon>
        <taxon>Culex</taxon>
        <taxon>Culex</taxon>
    </lineage>
</organism>
<reference evidence="2" key="2">
    <citation type="submission" date="2020-05" db="UniProtKB">
        <authorList>
            <consortium name="EnsemblMetazoa"/>
        </authorList>
    </citation>
    <scope>IDENTIFICATION</scope>
    <source>
        <strain evidence="2">JHB</strain>
    </source>
</reference>